<feature type="compositionally biased region" description="Basic and acidic residues" evidence="1">
    <location>
        <begin position="76"/>
        <end position="100"/>
    </location>
</feature>
<name>K1VWZ4_TRIAC</name>
<reference evidence="2 3" key="1">
    <citation type="journal article" date="2012" name="Eukaryot. Cell">
        <title>Genome sequence of the Trichosporon asahii environmental strain CBS 8904.</title>
        <authorList>
            <person name="Yang R.Y."/>
            <person name="Li H.T."/>
            <person name="Zhu H."/>
            <person name="Zhou G.P."/>
            <person name="Wang M."/>
            <person name="Wang L."/>
        </authorList>
    </citation>
    <scope>NUCLEOTIDE SEQUENCE [LARGE SCALE GENOMIC DNA]</scope>
    <source>
        <strain evidence="2 3">CBS 8904</strain>
    </source>
</reference>
<accession>K1VWZ4</accession>
<gene>
    <name evidence="2" type="ORF">A1Q2_00680</name>
</gene>
<comment type="caution">
    <text evidence="2">The sequence shown here is derived from an EMBL/GenBank/DDBJ whole genome shotgun (WGS) entry which is preliminary data.</text>
</comment>
<evidence type="ECO:0000313" key="2">
    <source>
        <dbReference type="EMBL" id="EKD05031.1"/>
    </source>
</evidence>
<evidence type="ECO:0000313" key="3">
    <source>
        <dbReference type="Proteomes" id="UP000006757"/>
    </source>
</evidence>
<dbReference type="Proteomes" id="UP000006757">
    <property type="component" value="Unassembled WGS sequence"/>
</dbReference>
<dbReference type="InParanoid" id="K1VWZ4"/>
<proteinExistence type="predicted"/>
<dbReference type="HOGENOM" id="CLU_903695_0_0_1"/>
<protein>
    <submittedName>
        <fullName evidence="2">Uncharacterized protein</fullName>
    </submittedName>
</protein>
<evidence type="ECO:0000256" key="1">
    <source>
        <dbReference type="SAM" id="MobiDB-lite"/>
    </source>
</evidence>
<dbReference type="AlphaFoldDB" id="K1VWZ4"/>
<dbReference type="EMBL" id="AMBO01000159">
    <property type="protein sequence ID" value="EKD05031.1"/>
    <property type="molecule type" value="Genomic_DNA"/>
</dbReference>
<organism evidence="2 3">
    <name type="scientific">Trichosporon asahii var. asahii (strain CBS 8904)</name>
    <name type="common">Yeast</name>
    <dbReference type="NCBI Taxonomy" id="1220162"/>
    <lineage>
        <taxon>Eukaryota</taxon>
        <taxon>Fungi</taxon>
        <taxon>Dikarya</taxon>
        <taxon>Basidiomycota</taxon>
        <taxon>Agaricomycotina</taxon>
        <taxon>Tremellomycetes</taxon>
        <taxon>Trichosporonales</taxon>
        <taxon>Trichosporonaceae</taxon>
        <taxon>Trichosporon</taxon>
    </lineage>
</organism>
<keyword evidence="3" id="KW-1185">Reference proteome</keyword>
<sequence length="308" mass="34873">MSSQVVSDGIDALDDILSLLQIPINLLAAVVQDYADADGLREVVLETTGAPPADCFDDDSRFLSRIGLTKSAGNQKEQRYERRAADQAKAERDDPNKPSSHEWWRAKWLCLAECIEEFQQLMIYGMAVSAACPSEQQVYFSGPHESASILCLLRWALGYLNALEAIDKSLSENVRLQKPDWKHHGYFGENRVMKLLWQFMSIPVSLHQLRQGRGICPFDLYGYRTSTPHYELGLHQRKAFAAAFTLVAGDFKTTEAQVAERVRLVPFGWIRFLHPGERSEDEHLGVEMVFALSQRSISWLPGELEKID</sequence>
<feature type="region of interest" description="Disordered" evidence="1">
    <location>
        <begin position="73"/>
        <end position="100"/>
    </location>
</feature>